<reference evidence="2 3" key="1">
    <citation type="submission" date="2019-12" db="EMBL/GenBank/DDBJ databases">
        <authorList>
            <person name="Alioto T."/>
            <person name="Alioto T."/>
            <person name="Gomez Garrido J."/>
        </authorList>
    </citation>
    <scope>NUCLEOTIDE SEQUENCE [LARGE SCALE GENOMIC DNA]</scope>
</reference>
<dbReference type="EMBL" id="CACTIH010005540">
    <property type="protein sequence ID" value="CAA2996993.1"/>
    <property type="molecule type" value="Genomic_DNA"/>
</dbReference>
<feature type="transmembrane region" description="Helical" evidence="1">
    <location>
        <begin position="158"/>
        <end position="178"/>
    </location>
</feature>
<evidence type="ECO:0000256" key="1">
    <source>
        <dbReference type="SAM" id="Phobius"/>
    </source>
</evidence>
<name>A0A8S0SVV7_OLEEU</name>
<keyword evidence="1" id="KW-0812">Transmembrane</keyword>
<comment type="caution">
    <text evidence="2">The sequence shown here is derived from an EMBL/GenBank/DDBJ whole genome shotgun (WGS) entry which is preliminary data.</text>
</comment>
<proteinExistence type="predicted"/>
<dbReference type="Proteomes" id="UP000594638">
    <property type="component" value="Unassembled WGS sequence"/>
</dbReference>
<evidence type="ECO:0000313" key="2">
    <source>
        <dbReference type="EMBL" id="CAA2996993.1"/>
    </source>
</evidence>
<evidence type="ECO:0000313" key="3">
    <source>
        <dbReference type="Proteomes" id="UP000594638"/>
    </source>
</evidence>
<keyword evidence="1" id="KW-1133">Transmembrane helix</keyword>
<dbReference type="Gramene" id="OE9A070857T3">
    <property type="protein sequence ID" value="OE9A070857C3"/>
    <property type="gene ID" value="OE9A070857"/>
</dbReference>
<dbReference type="Gramene" id="OE9A070857T1">
    <property type="protein sequence ID" value="OE9A070857C1"/>
    <property type="gene ID" value="OE9A070857"/>
</dbReference>
<dbReference type="OrthoDB" id="893253at2759"/>
<gene>
    <name evidence="2" type="ORF">OLEA9_A070857</name>
</gene>
<accession>A0A8S0SVV7</accession>
<keyword evidence="1" id="KW-0472">Membrane</keyword>
<dbReference type="AlphaFoldDB" id="A0A8S0SVV7"/>
<organism evidence="2 3">
    <name type="scientific">Olea europaea subsp. europaea</name>
    <dbReference type="NCBI Taxonomy" id="158383"/>
    <lineage>
        <taxon>Eukaryota</taxon>
        <taxon>Viridiplantae</taxon>
        <taxon>Streptophyta</taxon>
        <taxon>Embryophyta</taxon>
        <taxon>Tracheophyta</taxon>
        <taxon>Spermatophyta</taxon>
        <taxon>Magnoliopsida</taxon>
        <taxon>eudicotyledons</taxon>
        <taxon>Gunneridae</taxon>
        <taxon>Pentapetalae</taxon>
        <taxon>asterids</taxon>
        <taxon>lamiids</taxon>
        <taxon>Lamiales</taxon>
        <taxon>Oleaceae</taxon>
        <taxon>Oleeae</taxon>
        <taxon>Olea</taxon>
    </lineage>
</organism>
<dbReference type="PANTHER" id="PTHR34064">
    <property type="entry name" value="OS04G0672300 PROTEIN"/>
    <property type="match status" value="1"/>
</dbReference>
<protein>
    <submittedName>
        <fullName evidence="2">Uncharacterized protein</fullName>
    </submittedName>
</protein>
<dbReference type="PANTHER" id="PTHR34064:SF4">
    <property type="entry name" value="PROTEIN, PUTATIVE-RELATED"/>
    <property type="match status" value="1"/>
</dbReference>
<sequence length="191" mass="21084">MTENPKLEPMGSDNLRANCEISDHVNGLQYTAIKSDSFVLDMECLEKDINANSRIKLQRSLSRKGTFRGVDKKNTAKEKDVSVITTSPRVALHGGSTPEKPLIVAMGGDNNSINSPVHNQITIMNGSMGNTAIESKFGGKRFSFRQTSLSWTIDPRRILLFFATLSSLGTILLIYCTLQMSKHNGDYNAQD</sequence>
<keyword evidence="3" id="KW-1185">Reference proteome</keyword>